<sequence length="216" mass="24553">MHAGMVRACVYLSLVLLLGFSLWEPVDGRRTRYKPKPKPTSATKPVEEIPPAPKVRIDEISGQWYLLSMASRCKYLMEHGYKAEGTIIKLNVPSSQKDPIEVSTLTKLNFQCWEIKQKYQKTNIPGRFLLKANLPAKNTDVTIVDTDYSSYIILLYKKLGKSSLKLYGRSPKISDDIVDKFEDIARKQGLGLETVFQFPIYGFCQSVDKDHTLVMA</sequence>
<comment type="caution">
    <text evidence="6">The sequence shown here is derived from an EMBL/GenBank/DDBJ whole genome shotgun (WGS) entry which is preliminary data.</text>
</comment>
<dbReference type="AlphaFoldDB" id="A0A8T0AHC8"/>
<dbReference type="PRINTS" id="PR00179">
    <property type="entry name" value="LIPOCALIN"/>
</dbReference>
<protein>
    <recommendedName>
        <fullName evidence="5">Lipocalin/cytosolic fatty-acid binding domain-containing protein</fullName>
    </recommendedName>
</protein>
<dbReference type="Gene3D" id="2.40.128.20">
    <property type="match status" value="1"/>
</dbReference>
<evidence type="ECO:0000313" key="6">
    <source>
        <dbReference type="EMBL" id="KAF7691776.1"/>
    </source>
</evidence>
<keyword evidence="3 4" id="KW-0732">Signal</keyword>
<dbReference type="InterPro" id="IPR043245">
    <property type="entry name" value="C8G"/>
</dbReference>
<evidence type="ECO:0000256" key="3">
    <source>
        <dbReference type="ARBA" id="ARBA00022729"/>
    </source>
</evidence>
<organism evidence="6 7">
    <name type="scientific">Silurus meridionalis</name>
    <name type="common">Southern catfish</name>
    <name type="synonym">Silurus soldatovi meridionalis</name>
    <dbReference type="NCBI Taxonomy" id="175797"/>
    <lineage>
        <taxon>Eukaryota</taxon>
        <taxon>Metazoa</taxon>
        <taxon>Chordata</taxon>
        <taxon>Craniata</taxon>
        <taxon>Vertebrata</taxon>
        <taxon>Euteleostomi</taxon>
        <taxon>Actinopterygii</taxon>
        <taxon>Neopterygii</taxon>
        <taxon>Teleostei</taxon>
        <taxon>Ostariophysi</taxon>
        <taxon>Siluriformes</taxon>
        <taxon>Siluridae</taxon>
        <taxon>Silurus</taxon>
    </lineage>
</organism>
<evidence type="ECO:0000256" key="4">
    <source>
        <dbReference type="SAM" id="SignalP"/>
    </source>
</evidence>
<dbReference type="GO" id="GO:0005579">
    <property type="term" value="C:membrane attack complex"/>
    <property type="evidence" value="ECO:0007669"/>
    <property type="project" value="InterPro"/>
</dbReference>
<feature type="chain" id="PRO_5035795199" description="Lipocalin/cytosolic fatty-acid binding domain-containing protein" evidence="4">
    <location>
        <begin position="29"/>
        <end position="216"/>
    </location>
</feature>
<dbReference type="SUPFAM" id="SSF50814">
    <property type="entry name" value="Lipocalins"/>
    <property type="match status" value="1"/>
</dbReference>
<dbReference type="PANTHER" id="PTHR47304">
    <property type="entry name" value="COMPLEMENT COMPONENT C8 GAMMA CHAIN"/>
    <property type="match status" value="1"/>
</dbReference>
<dbReference type="InterPro" id="IPR002450">
    <property type="entry name" value="von_Ebner_gland"/>
</dbReference>
<reference evidence="6" key="1">
    <citation type="submission" date="2020-08" db="EMBL/GenBank/DDBJ databases">
        <title>Chromosome-level assembly of Southern catfish (Silurus meridionalis) provides insights into visual adaptation to the nocturnal and benthic lifestyles.</title>
        <authorList>
            <person name="Zhang Y."/>
            <person name="Wang D."/>
            <person name="Peng Z."/>
        </authorList>
    </citation>
    <scope>NUCLEOTIDE SEQUENCE</scope>
    <source>
        <strain evidence="6">SWU-2019-XX</strain>
        <tissue evidence="6">Muscle</tissue>
    </source>
</reference>
<dbReference type="InterPro" id="IPR012674">
    <property type="entry name" value="Calycin"/>
</dbReference>
<keyword evidence="2" id="KW-0964">Secreted</keyword>
<gene>
    <name evidence="6" type="ORF">HF521_010743</name>
</gene>
<dbReference type="EMBL" id="JABFDY010000021">
    <property type="protein sequence ID" value="KAF7691776.1"/>
    <property type="molecule type" value="Genomic_DNA"/>
</dbReference>
<evidence type="ECO:0000313" key="7">
    <source>
        <dbReference type="Proteomes" id="UP000606274"/>
    </source>
</evidence>
<dbReference type="PANTHER" id="PTHR47304:SF1">
    <property type="entry name" value="COMPLEMENT COMPONENT C8 GAMMA CHAIN"/>
    <property type="match status" value="1"/>
</dbReference>
<dbReference type="InterPro" id="IPR000566">
    <property type="entry name" value="Lipocln_cytosolic_FA-bd_dom"/>
</dbReference>
<evidence type="ECO:0000256" key="2">
    <source>
        <dbReference type="ARBA" id="ARBA00022525"/>
    </source>
</evidence>
<accession>A0A8T0AHC8</accession>
<comment type="subcellular location">
    <subcellularLocation>
        <location evidence="1">Secreted</location>
    </subcellularLocation>
</comment>
<dbReference type="PRINTS" id="PR01175">
    <property type="entry name" value="VNEBNERGLAND"/>
</dbReference>
<feature type="domain" description="Lipocalin/cytosolic fatty-acid binding" evidence="5">
    <location>
        <begin position="61"/>
        <end position="198"/>
    </location>
</feature>
<keyword evidence="7" id="KW-1185">Reference proteome</keyword>
<dbReference type="Pfam" id="PF00061">
    <property type="entry name" value="Lipocalin"/>
    <property type="match status" value="1"/>
</dbReference>
<evidence type="ECO:0000259" key="5">
    <source>
        <dbReference type="Pfam" id="PF00061"/>
    </source>
</evidence>
<feature type="signal peptide" evidence="4">
    <location>
        <begin position="1"/>
        <end position="28"/>
    </location>
</feature>
<dbReference type="Proteomes" id="UP000606274">
    <property type="component" value="Unassembled WGS sequence"/>
</dbReference>
<evidence type="ECO:0000256" key="1">
    <source>
        <dbReference type="ARBA" id="ARBA00004613"/>
    </source>
</evidence>
<dbReference type="GO" id="GO:0006956">
    <property type="term" value="P:complement activation"/>
    <property type="evidence" value="ECO:0007669"/>
    <property type="project" value="InterPro"/>
</dbReference>
<dbReference type="OrthoDB" id="9941609at2759"/>
<proteinExistence type="predicted"/>
<name>A0A8T0AHC8_SILME</name>
<dbReference type="GO" id="GO:0005576">
    <property type="term" value="C:extracellular region"/>
    <property type="evidence" value="ECO:0007669"/>
    <property type="project" value="UniProtKB-SubCell"/>
</dbReference>